<reference evidence="1" key="1">
    <citation type="submission" date="2019-06" db="EMBL/GenBank/DDBJ databases">
        <title>Methanoculleus strain from Tamsui River, Taipei, Taiwan.</title>
        <authorList>
            <person name="You Y.-T."/>
            <person name="Chen S.-C."/>
            <person name="Lai S.-J."/>
            <person name="Lee Y.-C."/>
            <person name="Lai M.-C."/>
        </authorList>
    </citation>
    <scope>NUCLEOTIDE SEQUENCE</scope>
    <source>
        <strain evidence="1">Afa-1</strain>
    </source>
</reference>
<evidence type="ECO:0000313" key="2">
    <source>
        <dbReference type="Proteomes" id="UP001065682"/>
    </source>
</evidence>
<name>A0A9E5DEH9_9EURY</name>
<dbReference type="PROSITE" id="PS01302">
    <property type="entry name" value="UPF0758"/>
    <property type="match status" value="1"/>
</dbReference>
<organism evidence="1 2">
    <name type="scientific">Methanoculleus formosensis</name>
    <dbReference type="NCBI Taxonomy" id="2590886"/>
    <lineage>
        <taxon>Archaea</taxon>
        <taxon>Methanobacteriati</taxon>
        <taxon>Methanobacteriota</taxon>
        <taxon>Stenosarchaea group</taxon>
        <taxon>Methanomicrobia</taxon>
        <taxon>Methanomicrobiales</taxon>
        <taxon>Methanomicrobiaceae</taxon>
        <taxon>Methanoculleus</taxon>
    </lineage>
</organism>
<evidence type="ECO:0000313" key="1">
    <source>
        <dbReference type="EMBL" id="MCT8337799.1"/>
    </source>
</evidence>
<accession>A0A9E5DEH9</accession>
<gene>
    <name evidence="1" type="ORF">FKB36_09960</name>
</gene>
<keyword evidence="2" id="KW-1185">Reference proteome</keyword>
<dbReference type="AlphaFoldDB" id="A0A9E5DEH9"/>
<proteinExistence type="predicted"/>
<evidence type="ECO:0008006" key="3">
    <source>
        <dbReference type="Google" id="ProtNLM"/>
    </source>
</evidence>
<sequence length="182" mass="20528">MTVPQIFCRHPDTIHFEKEIRHLSDQEVVGIFTSQGELLHSYSSDYNGVLHVKIPDADRLSSQHQILTHNHPSGTSFSLPDLETAAKLDVAEIRVVGETGVYSMMPPPDGWPEPGIISDQFREVDSDPEFDSRMLDIKFSAEFLDQAKDIHKDIVRIRSDLHCRLVADTVGLVYEGACWKAE</sequence>
<dbReference type="RefSeq" id="WP_261597906.1">
    <property type="nucleotide sequence ID" value="NZ_VHLL01000005.1"/>
</dbReference>
<dbReference type="EMBL" id="VHLL01000005">
    <property type="protein sequence ID" value="MCT8337799.1"/>
    <property type="molecule type" value="Genomic_DNA"/>
</dbReference>
<protein>
    <recommendedName>
        <fullName evidence="3">JAB domain-containing protein</fullName>
    </recommendedName>
</protein>
<comment type="caution">
    <text evidence="1">The sequence shown here is derived from an EMBL/GenBank/DDBJ whole genome shotgun (WGS) entry which is preliminary data.</text>
</comment>
<dbReference type="Proteomes" id="UP001065682">
    <property type="component" value="Unassembled WGS sequence"/>
</dbReference>
<dbReference type="InterPro" id="IPR020891">
    <property type="entry name" value="UPF0758_CS"/>
</dbReference>